<comment type="caution">
    <text evidence="1">The sequence shown here is derived from an EMBL/GenBank/DDBJ whole genome shotgun (WGS) entry which is preliminary data.</text>
</comment>
<reference evidence="1" key="1">
    <citation type="journal article" date="2018" name="Nat. Plants">
        <title>Whole-genome landscape of Medicago truncatula symbiotic genes.</title>
        <authorList>
            <person name="Pecrix Y."/>
            <person name="Gamas P."/>
            <person name="Carrere S."/>
        </authorList>
    </citation>
    <scope>NUCLEOTIDE SEQUENCE</scope>
    <source>
        <tissue evidence="1">Leaves</tissue>
    </source>
</reference>
<sequence>MNEDTLRCRSKYHMQIISLPIAISNNQHILWCEPPLDILHDNAKGKTATYGFLAKYNKKRMNADKTFRKENVLQKKVNVWSK</sequence>
<accession>A0A396HI95</accession>
<gene>
    <name evidence="1" type="ORF">MtrunA17_Chr6g0478461</name>
</gene>
<dbReference type="Proteomes" id="UP000265566">
    <property type="component" value="Chromosome 6"/>
</dbReference>
<protein>
    <submittedName>
        <fullName evidence="1">Uncharacterized protein</fullName>
    </submittedName>
</protein>
<proteinExistence type="predicted"/>
<organism evidence="1">
    <name type="scientific">Medicago truncatula</name>
    <name type="common">Barrel medic</name>
    <name type="synonym">Medicago tribuloides</name>
    <dbReference type="NCBI Taxonomy" id="3880"/>
    <lineage>
        <taxon>Eukaryota</taxon>
        <taxon>Viridiplantae</taxon>
        <taxon>Streptophyta</taxon>
        <taxon>Embryophyta</taxon>
        <taxon>Tracheophyta</taxon>
        <taxon>Spermatophyta</taxon>
        <taxon>Magnoliopsida</taxon>
        <taxon>eudicotyledons</taxon>
        <taxon>Gunneridae</taxon>
        <taxon>Pentapetalae</taxon>
        <taxon>rosids</taxon>
        <taxon>fabids</taxon>
        <taxon>Fabales</taxon>
        <taxon>Fabaceae</taxon>
        <taxon>Papilionoideae</taxon>
        <taxon>50 kb inversion clade</taxon>
        <taxon>NPAAA clade</taxon>
        <taxon>Hologalegina</taxon>
        <taxon>IRL clade</taxon>
        <taxon>Trifolieae</taxon>
        <taxon>Medicago</taxon>
    </lineage>
</organism>
<evidence type="ECO:0000313" key="1">
    <source>
        <dbReference type="EMBL" id="RHN52251.1"/>
    </source>
</evidence>
<dbReference type="EMBL" id="PSQE01000006">
    <property type="protein sequence ID" value="RHN52251.1"/>
    <property type="molecule type" value="Genomic_DNA"/>
</dbReference>
<dbReference type="AlphaFoldDB" id="A0A396HI95"/>
<name>A0A396HI95_MEDTR</name>
<dbReference type="Gramene" id="rna36903">
    <property type="protein sequence ID" value="RHN52251.1"/>
    <property type="gene ID" value="gene36903"/>
</dbReference>